<keyword evidence="5" id="KW-1185">Reference proteome</keyword>
<dbReference type="AlphaFoldDB" id="A0A0T6B6Q3"/>
<gene>
    <name evidence="4" type="ORF">AMK59_3146</name>
</gene>
<dbReference type="GO" id="GO:0006398">
    <property type="term" value="P:mRNA 3'-end processing by stem-loop binding and cleavage"/>
    <property type="evidence" value="ECO:0007669"/>
    <property type="project" value="InterPro"/>
</dbReference>
<dbReference type="PANTHER" id="PTHR45922:SF1">
    <property type="entry name" value="CLEAVAGE AND POLYADENYLATION SPECIFICITY FACTOR SUBUNIT 2"/>
    <property type="match status" value="1"/>
</dbReference>
<evidence type="ECO:0000259" key="3">
    <source>
        <dbReference type="Pfam" id="PF13299"/>
    </source>
</evidence>
<accession>A0A0T6B6Q3</accession>
<dbReference type="InterPro" id="IPR027075">
    <property type="entry name" value="CPSF2"/>
</dbReference>
<dbReference type="Proteomes" id="UP000051574">
    <property type="component" value="Unassembled WGS sequence"/>
</dbReference>
<keyword evidence="2" id="KW-0507">mRNA processing</keyword>
<evidence type="ECO:0000256" key="1">
    <source>
        <dbReference type="ARBA" id="ARBA00010624"/>
    </source>
</evidence>
<dbReference type="OrthoDB" id="64353at2759"/>
<dbReference type="Pfam" id="PF13299">
    <property type="entry name" value="CPSF100_C"/>
    <property type="match status" value="1"/>
</dbReference>
<evidence type="ECO:0000313" key="5">
    <source>
        <dbReference type="Proteomes" id="UP000051574"/>
    </source>
</evidence>
<evidence type="ECO:0000256" key="2">
    <source>
        <dbReference type="RuleBase" id="RU365006"/>
    </source>
</evidence>
<dbReference type="PANTHER" id="PTHR45922">
    <property type="entry name" value="CLEAVAGE AND POLYADENYLATION SPECIFICITY FACTOR SUBUNIT 2"/>
    <property type="match status" value="1"/>
</dbReference>
<protein>
    <recommendedName>
        <fullName evidence="2">Cleavage and polyadenylation specificity factor subunit 2</fullName>
    </recommendedName>
    <alternativeName>
        <fullName evidence="2">Cleavage and polyadenylation specificity factor 100 kDa subunit</fullName>
    </alternativeName>
</protein>
<name>A0A0T6B6Q3_9SCAR</name>
<feature type="non-terminal residue" evidence="4">
    <location>
        <position position="1"/>
    </location>
</feature>
<dbReference type="EMBL" id="LJIG01009472">
    <property type="protein sequence ID" value="KRT83011.1"/>
    <property type="molecule type" value="Genomic_DNA"/>
</dbReference>
<dbReference type="GO" id="GO:0005847">
    <property type="term" value="C:mRNA cleavage and polyadenylation specificity factor complex"/>
    <property type="evidence" value="ECO:0007669"/>
    <property type="project" value="InterPro"/>
</dbReference>
<dbReference type="InterPro" id="IPR025069">
    <property type="entry name" value="Cpsf2_C"/>
</dbReference>
<dbReference type="GO" id="GO:0003723">
    <property type="term" value="F:RNA binding"/>
    <property type="evidence" value="ECO:0007669"/>
    <property type="project" value="UniProtKB-KW"/>
</dbReference>
<comment type="caution">
    <text evidence="4">The sequence shown here is derived from an EMBL/GenBank/DDBJ whole genome shotgun (WGS) entry which is preliminary data.</text>
</comment>
<proteinExistence type="inferred from homology"/>
<comment type="similarity">
    <text evidence="1 2">Belongs to the metallo-beta-lactamase superfamily. RNA-metabolizing metallo-beta-lactamase-like family. CPSF2/YSH1 subfamily.</text>
</comment>
<sequence>DKPISMSSDLMEVDEEETKILTLEPTLTNNLPHDTVFINELKLSEFKQILAKSNITSEFSGGVLWCCNGTIAIRRVESGRVLIEGCISEDYYKVRELLYEQYAIL</sequence>
<evidence type="ECO:0000313" key="4">
    <source>
        <dbReference type="EMBL" id="KRT83011.1"/>
    </source>
</evidence>
<keyword evidence="2" id="KW-0694">RNA-binding</keyword>
<keyword evidence="2" id="KW-0539">Nucleus</keyword>
<feature type="domain" description="Cleavage and polyadenylation specificity factor 2 C-terminal" evidence="3">
    <location>
        <begin position="10"/>
        <end position="102"/>
    </location>
</feature>
<comment type="subcellular location">
    <subcellularLocation>
        <location evidence="2">Nucleus</location>
    </subcellularLocation>
</comment>
<organism evidence="4 5">
    <name type="scientific">Oryctes borbonicus</name>
    <dbReference type="NCBI Taxonomy" id="1629725"/>
    <lineage>
        <taxon>Eukaryota</taxon>
        <taxon>Metazoa</taxon>
        <taxon>Ecdysozoa</taxon>
        <taxon>Arthropoda</taxon>
        <taxon>Hexapoda</taxon>
        <taxon>Insecta</taxon>
        <taxon>Pterygota</taxon>
        <taxon>Neoptera</taxon>
        <taxon>Endopterygota</taxon>
        <taxon>Coleoptera</taxon>
        <taxon>Polyphaga</taxon>
        <taxon>Scarabaeiformia</taxon>
        <taxon>Scarabaeidae</taxon>
        <taxon>Dynastinae</taxon>
        <taxon>Oryctes</taxon>
    </lineage>
</organism>
<reference evidence="4 5" key="1">
    <citation type="submission" date="2015-09" db="EMBL/GenBank/DDBJ databases">
        <title>Draft genome of the scarab beetle Oryctes borbonicus.</title>
        <authorList>
            <person name="Meyer J.M."/>
            <person name="Markov G.V."/>
            <person name="Baskaran P."/>
            <person name="Herrmann M."/>
            <person name="Sommer R.J."/>
            <person name="Roedelsperger C."/>
        </authorList>
    </citation>
    <scope>NUCLEOTIDE SEQUENCE [LARGE SCALE GENOMIC DNA]</scope>
    <source>
        <strain evidence="4">OB123</strain>
        <tissue evidence="4">Whole animal</tissue>
    </source>
</reference>